<comment type="caution">
    <text evidence="3">The sequence shown here is derived from an EMBL/GenBank/DDBJ whole genome shotgun (WGS) entry which is preliminary data.</text>
</comment>
<dbReference type="InterPro" id="IPR026960">
    <property type="entry name" value="RVT-Znf"/>
</dbReference>
<feature type="domain" description="Reverse transcriptase zinc-binding" evidence="2">
    <location>
        <begin position="307"/>
        <end position="392"/>
    </location>
</feature>
<dbReference type="Pfam" id="PF13456">
    <property type="entry name" value="RVT_3"/>
    <property type="match status" value="1"/>
</dbReference>
<evidence type="ECO:0008006" key="5">
    <source>
        <dbReference type="Google" id="ProtNLM"/>
    </source>
</evidence>
<proteinExistence type="predicted"/>
<name>A0ABR0Q2J3_GOSAR</name>
<dbReference type="PANTHER" id="PTHR33116:SF86">
    <property type="entry name" value="REVERSE TRANSCRIPTASE DOMAIN-CONTAINING PROTEIN"/>
    <property type="match status" value="1"/>
</dbReference>
<organism evidence="3 4">
    <name type="scientific">Gossypium arboreum</name>
    <name type="common">Tree cotton</name>
    <name type="synonym">Gossypium nanking</name>
    <dbReference type="NCBI Taxonomy" id="29729"/>
    <lineage>
        <taxon>Eukaryota</taxon>
        <taxon>Viridiplantae</taxon>
        <taxon>Streptophyta</taxon>
        <taxon>Embryophyta</taxon>
        <taxon>Tracheophyta</taxon>
        <taxon>Spermatophyta</taxon>
        <taxon>Magnoliopsida</taxon>
        <taxon>eudicotyledons</taxon>
        <taxon>Gunneridae</taxon>
        <taxon>Pentapetalae</taxon>
        <taxon>rosids</taxon>
        <taxon>malvids</taxon>
        <taxon>Malvales</taxon>
        <taxon>Malvaceae</taxon>
        <taxon>Malvoideae</taxon>
        <taxon>Gossypium</taxon>
    </lineage>
</organism>
<evidence type="ECO:0000313" key="4">
    <source>
        <dbReference type="Proteomes" id="UP001358586"/>
    </source>
</evidence>
<dbReference type="InterPro" id="IPR002156">
    <property type="entry name" value="RNaseH_domain"/>
</dbReference>
<dbReference type="Pfam" id="PF13966">
    <property type="entry name" value="zf-RVT"/>
    <property type="match status" value="1"/>
</dbReference>
<gene>
    <name evidence="3" type="ORF">PVK06_017025</name>
</gene>
<dbReference type="PANTHER" id="PTHR33116">
    <property type="entry name" value="REVERSE TRANSCRIPTASE ZINC-BINDING DOMAIN-CONTAINING PROTEIN-RELATED-RELATED"/>
    <property type="match status" value="1"/>
</dbReference>
<sequence length="505" mass="57925">MVDSSPPDGVLQAWRNFSLEISSWLRFQQSKRKSTTYLQGTQCAWRLYKCCALAYGDAVEAVIGSRRQFPTKIGTSPRRPIESVSLPHIWRSEVTCRGASILKGILKEYRSYSGQCVNFDKSTVFFSKNTTTEAKGEVVRILGVRSSNDPDRYLGLPNMVGRKKRESFQNLKDRIKKRIDNWSTRHLSQGGMKYLLRPFSKPSPLIQWLVFITEIVMLGIRKHHSYFLVAKKFEQKRNSLKCVKKSLNDNDVKLIADLIEDTSKTWKIDLINSTFPKDVAQKILRIPLAETPHEDFQVWKGEQSGEFSVRSPYKLLQDAQLDLKFYLIQTDLKDFYNKLWNLQLPAKIAITTWRISWNYIPSLVNLKYKRMTNNVTCPCCGKEEEDITHIFRNFKSTSGLIVWDRGGKLMVTKTVLHRNVLSPFAAEALAGLHALKLGSEMDLPSVTVMGDSRTIIKKCQAMKRDKSAIGAIINNIHNKITQFGDLRFQFINRTLLNMTPISSQI</sequence>
<protein>
    <recommendedName>
        <fullName evidence="5">Reverse transcriptase</fullName>
    </recommendedName>
</protein>
<evidence type="ECO:0000259" key="2">
    <source>
        <dbReference type="Pfam" id="PF13966"/>
    </source>
</evidence>
<feature type="domain" description="RNase H type-1" evidence="1">
    <location>
        <begin position="395"/>
        <end position="494"/>
    </location>
</feature>
<reference evidence="3 4" key="1">
    <citation type="submission" date="2023-03" db="EMBL/GenBank/DDBJ databases">
        <title>WGS of Gossypium arboreum.</title>
        <authorList>
            <person name="Yu D."/>
        </authorList>
    </citation>
    <scope>NUCLEOTIDE SEQUENCE [LARGE SCALE GENOMIC DNA]</scope>
    <source>
        <tissue evidence="3">Leaf</tissue>
    </source>
</reference>
<evidence type="ECO:0000259" key="1">
    <source>
        <dbReference type="Pfam" id="PF13456"/>
    </source>
</evidence>
<dbReference type="EMBL" id="JARKNE010000005">
    <property type="protein sequence ID" value="KAK5833208.1"/>
    <property type="molecule type" value="Genomic_DNA"/>
</dbReference>
<evidence type="ECO:0000313" key="3">
    <source>
        <dbReference type="EMBL" id="KAK5833208.1"/>
    </source>
</evidence>
<keyword evidence="4" id="KW-1185">Reference proteome</keyword>
<accession>A0ABR0Q2J3</accession>
<dbReference type="Proteomes" id="UP001358586">
    <property type="component" value="Chromosome 5"/>
</dbReference>